<proteinExistence type="predicted"/>
<accession>A0A226E1L9</accession>
<keyword evidence="1" id="KW-0812">Transmembrane</keyword>
<keyword evidence="1" id="KW-1133">Transmembrane helix</keyword>
<feature type="transmembrane region" description="Helical" evidence="1">
    <location>
        <begin position="177"/>
        <end position="198"/>
    </location>
</feature>
<protein>
    <submittedName>
        <fullName evidence="2">Uncharacterized protein</fullName>
    </submittedName>
</protein>
<name>A0A226E1L9_FOLCA</name>
<gene>
    <name evidence="2" type="ORF">Fcan01_13558</name>
</gene>
<keyword evidence="1" id="KW-0472">Membrane</keyword>
<dbReference type="Proteomes" id="UP000198287">
    <property type="component" value="Unassembled WGS sequence"/>
</dbReference>
<dbReference type="OrthoDB" id="10676404at2759"/>
<evidence type="ECO:0000256" key="1">
    <source>
        <dbReference type="SAM" id="Phobius"/>
    </source>
</evidence>
<feature type="transmembrane region" description="Helical" evidence="1">
    <location>
        <begin position="63"/>
        <end position="81"/>
    </location>
</feature>
<sequence>MSSIILISASMDYDQSWNDWVDERFNLNHKNAQFKRRMTDYADVESQQDWINMLSRDLFLDEMYLLITLAALIITVFHTLSRVNNNLIGGVVYTLCSGLLLVANTFLIISVINQDSAEDGVEKILDNVLDKRNSSGSPQAFAAAAEVGTSMKKDLSCRSENHNQAILRHCQLLAVKILGIVTAFIQAGISSLLAIYYICCKPIIIPESPAERQARLSQFTGQNQPIRYSWDPNPNLLLATKQQKLSLAASAQRESIRSGDISLLKDEYRRTLRQDGPNFGAYQPHVRGPYDGI</sequence>
<evidence type="ECO:0000313" key="2">
    <source>
        <dbReference type="EMBL" id="OXA51349.1"/>
    </source>
</evidence>
<keyword evidence="3" id="KW-1185">Reference proteome</keyword>
<dbReference type="OMA" id="NTHENKW"/>
<evidence type="ECO:0000313" key="3">
    <source>
        <dbReference type="Proteomes" id="UP000198287"/>
    </source>
</evidence>
<feature type="transmembrane region" description="Helical" evidence="1">
    <location>
        <begin position="87"/>
        <end position="109"/>
    </location>
</feature>
<organism evidence="2 3">
    <name type="scientific">Folsomia candida</name>
    <name type="common">Springtail</name>
    <dbReference type="NCBI Taxonomy" id="158441"/>
    <lineage>
        <taxon>Eukaryota</taxon>
        <taxon>Metazoa</taxon>
        <taxon>Ecdysozoa</taxon>
        <taxon>Arthropoda</taxon>
        <taxon>Hexapoda</taxon>
        <taxon>Collembola</taxon>
        <taxon>Entomobryomorpha</taxon>
        <taxon>Isotomoidea</taxon>
        <taxon>Isotomidae</taxon>
        <taxon>Proisotominae</taxon>
        <taxon>Folsomia</taxon>
    </lineage>
</organism>
<dbReference type="EMBL" id="LNIX01000007">
    <property type="protein sequence ID" value="OXA51349.1"/>
    <property type="molecule type" value="Genomic_DNA"/>
</dbReference>
<comment type="caution">
    <text evidence="2">The sequence shown here is derived from an EMBL/GenBank/DDBJ whole genome shotgun (WGS) entry which is preliminary data.</text>
</comment>
<reference evidence="2 3" key="1">
    <citation type="submission" date="2015-12" db="EMBL/GenBank/DDBJ databases">
        <title>The genome of Folsomia candida.</title>
        <authorList>
            <person name="Faddeeva A."/>
            <person name="Derks M.F."/>
            <person name="Anvar Y."/>
            <person name="Smit S."/>
            <person name="Van Straalen N."/>
            <person name="Roelofs D."/>
        </authorList>
    </citation>
    <scope>NUCLEOTIDE SEQUENCE [LARGE SCALE GENOMIC DNA]</scope>
    <source>
        <strain evidence="2 3">VU population</strain>
        <tissue evidence="2">Whole body</tissue>
    </source>
</reference>
<dbReference type="AlphaFoldDB" id="A0A226E1L9"/>